<organism evidence="2 3">
    <name type="scientific">Oryctes borbonicus</name>
    <dbReference type="NCBI Taxonomy" id="1629725"/>
    <lineage>
        <taxon>Eukaryota</taxon>
        <taxon>Metazoa</taxon>
        <taxon>Ecdysozoa</taxon>
        <taxon>Arthropoda</taxon>
        <taxon>Hexapoda</taxon>
        <taxon>Insecta</taxon>
        <taxon>Pterygota</taxon>
        <taxon>Neoptera</taxon>
        <taxon>Endopterygota</taxon>
        <taxon>Coleoptera</taxon>
        <taxon>Polyphaga</taxon>
        <taxon>Scarabaeiformia</taxon>
        <taxon>Scarabaeidae</taxon>
        <taxon>Dynastinae</taxon>
        <taxon>Oryctes</taxon>
    </lineage>
</organism>
<sequence length="452" mass="50082">MNQEILASLDPNLLPTGNTKVTTTIKTYTYEIPGTVYPGTSPNTTVDSSEKFVYSPNDAGQTTPSKSFVYNKFENNTSSQNINYVSDQQPHYPVRSPQQSPPPVISDDRRVITETVTTSRNYQPSPAPIYPDNYGNQTHLYKESTLTRTTGTNTLPYDRPPQSPPLSDDRSVTRETIVSRNYQPGNTYIDNTGKQTYIYNESTLTRTTGTNTDYPPSGRESPAISGPVPHSGRHPYPGSKQSPSPGRGGPPYDHSVVVHNTNVTTTTRETNYIDDSRNKPPPTQYTGYYSEKYKTESNYDENKPLLHTSYPGKFPTDHDAPPKKLDELMATIGDEPPNSPLNAGFNAHEIELAQQKKVETLKLQQKEATKDDQKKLQHTKNVTGPPVYYPPGHDMFTVKTESGGVGWRAEGAMARESGKYKYEAESKSKTKTKAAIVPVCLPLCCGLPCTIL</sequence>
<dbReference type="PANTHER" id="PTHR41156">
    <property type="entry name" value="AGAP006184-PA"/>
    <property type="match status" value="1"/>
</dbReference>
<feature type="region of interest" description="Disordered" evidence="1">
    <location>
        <begin position="368"/>
        <end position="388"/>
    </location>
</feature>
<comment type="caution">
    <text evidence="2">The sequence shown here is derived from an EMBL/GenBank/DDBJ whole genome shotgun (WGS) entry which is preliminary data.</text>
</comment>
<gene>
    <name evidence="2" type="ORF">AMK59_5755</name>
</gene>
<dbReference type="AlphaFoldDB" id="A0A0T6B389"/>
<feature type="compositionally biased region" description="Low complexity" evidence="1">
    <location>
        <begin position="257"/>
        <end position="270"/>
    </location>
</feature>
<evidence type="ECO:0000256" key="1">
    <source>
        <dbReference type="SAM" id="MobiDB-lite"/>
    </source>
</evidence>
<feature type="region of interest" description="Disordered" evidence="1">
    <location>
        <begin position="88"/>
        <end position="107"/>
    </location>
</feature>
<reference evidence="2 3" key="1">
    <citation type="submission" date="2015-09" db="EMBL/GenBank/DDBJ databases">
        <title>Draft genome of the scarab beetle Oryctes borbonicus.</title>
        <authorList>
            <person name="Meyer J.M."/>
            <person name="Markov G.V."/>
            <person name="Baskaran P."/>
            <person name="Herrmann M."/>
            <person name="Sommer R.J."/>
            <person name="Roedelsperger C."/>
        </authorList>
    </citation>
    <scope>NUCLEOTIDE SEQUENCE [LARGE SCALE GENOMIC DNA]</scope>
    <source>
        <strain evidence="2">OB123</strain>
        <tissue evidence="2">Whole animal</tissue>
    </source>
</reference>
<feature type="compositionally biased region" description="Polar residues" evidence="1">
    <location>
        <begin position="174"/>
        <end position="214"/>
    </location>
</feature>
<proteinExistence type="predicted"/>
<dbReference type="OrthoDB" id="6372047at2759"/>
<keyword evidence="3" id="KW-1185">Reference proteome</keyword>
<name>A0A0T6B389_9SCAR</name>
<evidence type="ECO:0000313" key="3">
    <source>
        <dbReference type="Proteomes" id="UP000051574"/>
    </source>
</evidence>
<dbReference type="EMBL" id="LJIG01015999">
    <property type="protein sequence ID" value="KRT81919.1"/>
    <property type="molecule type" value="Genomic_DNA"/>
</dbReference>
<feature type="region of interest" description="Disordered" evidence="1">
    <location>
        <begin position="149"/>
        <end position="287"/>
    </location>
</feature>
<dbReference type="PANTHER" id="PTHR41156:SF1">
    <property type="entry name" value="ZASP-LIKE MOTIF DOMAIN-CONTAINING PROTEIN"/>
    <property type="match status" value="1"/>
</dbReference>
<protein>
    <submittedName>
        <fullName evidence="2">Uncharacterized protein</fullName>
    </submittedName>
</protein>
<accession>A0A0T6B389</accession>
<evidence type="ECO:0000313" key="2">
    <source>
        <dbReference type="EMBL" id="KRT81919.1"/>
    </source>
</evidence>
<dbReference type="Proteomes" id="UP000051574">
    <property type="component" value="Unassembled WGS sequence"/>
</dbReference>